<evidence type="ECO:0000256" key="4">
    <source>
        <dbReference type="ARBA" id="ARBA00022692"/>
    </source>
</evidence>
<keyword evidence="2 9" id="KW-0813">Transport</keyword>
<reference evidence="13 14" key="1">
    <citation type="submission" date="2018-11" db="EMBL/GenBank/DDBJ databases">
        <authorList>
            <person name="Peiro R."/>
            <person name="Begona"/>
            <person name="Cbmso G."/>
            <person name="Lopez M."/>
            <person name="Gonzalez S."/>
            <person name="Sacristan E."/>
            <person name="Castillo E."/>
        </authorList>
    </citation>
    <scope>NUCLEOTIDE SEQUENCE [LARGE SCALE GENOMIC DNA]</scope>
    <source>
        <strain evidence="13">Brev_genome</strain>
    </source>
</reference>
<evidence type="ECO:0000256" key="2">
    <source>
        <dbReference type="ARBA" id="ARBA00022448"/>
    </source>
</evidence>
<keyword evidence="4 9" id="KW-0812">Transmembrane</keyword>
<feature type="compositionally biased region" description="Low complexity" evidence="10">
    <location>
        <begin position="171"/>
        <end position="186"/>
    </location>
</feature>
<evidence type="ECO:0000313" key="13">
    <source>
        <dbReference type="EMBL" id="VDC51180.1"/>
    </source>
</evidence>
<feature type="compositionally biased region" description="Low complexity" evidence="10">
    <location>
        <begin position="146"/>
        <end position="159"/>
    </location>
</feature>
<evidence type="ECO:0000313" key="12">
    <source>
        <dbReference type="EMBL" id="QIH74211.1"/>
    </source>
</evidence>
<comment type="subcellular location">
    <subcellularLocation>
        <location evidence="9">Cell membrane</location>
        <topology evidence="9">Single-pass membrane protein</topology>
    </subcellularLocation>
    <subcellularLocation>
        <location evidence="1">Membrane</location>
        <topology evidence="1">Single-pass membrane protein</topology>
    </subcellularLocation>
</comment>
<keyword evidence="8 9" id="KW-0472">Membrane</keyword>
<organism evidence="13 14">
    <name type="scientific">Brevundimonas mediterranea</name>
    <dbReference type="NCBI Taxonomy" id="74329"/>
    <lineage>
        <taxon>Bacteria</taxon>
        <taxon>Pseudomonadati</taxon>
        <taxon>Pseudomonadota</taxon>
        <taxon>Alphaproteobacteria</taxon>
        <taxon>Caulobacterales</taxon>
        <taxon>Caulobacteraceae</taxon>
        <taxon>Brevundimonas</taxon>
    </lineage>
</organism>
<feature type="region of interest" description="Disordered" evidence="10">
    <location>
        <begin position="122"/>
        <end position="197"/>
    </location>
</feature>
<protein>
    <recommendedName>
        <fullName evidence="9">Sec-independent protein translocase protein TatB</fullName>
    </recommendedName>
</protein>
<dbReference type="HAMAP" id="MF_00237">
    <property type="entry name" value="TatB"/>
    <property type="match status" value="1"/>
</dbReference>
<feature type="transmembrane region" description="Helical" evidence="11">
    <location>
        <begin position="6"/>
        <end position="25"/>
    </location>
</feature>
<dbReference type="NCBIfam" id="TIGR01410">
    <property type="entry name" value="tatB"/>
    <property type="match status" value="1"/>
</dbReference>
<dbReference type="GO" id="GO:0033281">
    <property type="term" value="C:TAT protein transport complex"/>
    <property type="evidence" value="ECO:0007669"/>
    <property type="project" value="UniProtKB-UniRule"/>
</dbReference>
<comment type="function">
    <text evidence="9">Part of the twin-arginine translocation (Tat) system that transports large folded proteins containing a characteristic twin-arginine motif in their signal peptide across membranes. Together with TatC, TatB is part of a receptor directly interacting with Tat signal peptides. TatB may form an oligomeric binding site that transiently accommodates folded Tat precursor proteins before their translocation.</text>
</comment>
<proteinExistence type="inferred from homology"/>
<evidence type="ECO:0000256" key="6">
    <source>
        <dbReference type="ARBA" id="ARBA00022989"/>
    </source>
</evidence>
<keyword evidence="3 9" id="KW-1003">Cell membrane</keyword>
<dbReference type="InterPro" id="IPR003369">
    <property type="entry name" value="TatA/B/E"/>
</dbReference>
<comment type="subunit">
    <text evidence="9">The Tat system comprises two distinct complexes: a TatABC complex, containing multiple copies of TatA, TatB and TatC subunits, and a separate TatA complex, containing only TatA subunits. Substrates initially bind to the TatABC complex, which probably triggers association of the separate TatA complex to form the active translocon.</text>
</comment>
<reference evidence="12 15" key="2">
    <citation type="submission" date="2020-01" db="EMBL/GenBank/DDBJ databases">
        <authorList>
            <person name="Wang S."/>
        </authorList>
    </citation>
    <scope>NUCLEOTIDE SEQUENCE [LARGE SCALE GENOMIC DNA]</scope>
    <source>
        <strain evidence="12 15">D151-2-6</strain>
    </source>
</reference>
<keyword evidence="5 9" id="KW-0653">Protein transport</keyword>
<dbReference type="AlphaFoldDB" id="A0A6G7EKQ0"/>
<dbReference type="PRINTS" id="PR01506">
    <property type="entry name" value="TATBPROTEIN"/>
</dbReference>
<keyword evidence="6 9" id="KW-1133">Transmembrane helix</keyword>
<evidence type="ECO:0000256" key="1">
    <source>
        <dbReference type="ARBA" id="ARBA00004167"/>
    </source>
</evidence>
<dbReference type="Proteomes" id="UP000289220">
    <property type="component" value="Unassembled WGS sequence"/>
</dbReference>
<evidence type="ECO:0000313" key="14">
    <source>
        <dbReference type="Proteomes" id="UP000289220"/>
    </source>
</evidence>
<evidence type="ECO:0000256" key="9">
    <source>
        <dbReference type="HAMAP-Rule" id="MF_00237"/>
    </source>
</evidence>
<dbReference type="EMBL" id="CP048751">
    <property type="protein sequence ID" value="QIH74211.1"/>
    <property type="molecule type" value="Genomic_DNA"/>
</dbReference>
<evidence type="ECO:0000256" key="5">
    <source>
        <dbReference type="ARBA" id="ARBA00022927"/>
    </source>
</evidence>
<gene>
    <name evidence="9 13" type="primary">tatB</name>
    <name evidence="13" type="ORF">BREV_BREV_00443</name>
    <name evidence="12" type="ORF">GYM46_15395</name>
</gene>
<dbReference type="InterPro" id="IPR018448">
    <property type="entry name" value="TatB"/>
</dbReference>
<name>A0A6G7EKQ0_9CAUL</name>
<dbReference type="EMBL" id="UXHF01000005">
    <property type="protein sequence ID" value="VDC51180.1"/>
    <property type="molecule type" value="Genomic_DNA"/>
</dbReference>
<dbReference type="PANTHER" id="PTHR33162:SF1">
    <property type="entry name" value="SEC-INDEPENDENT PROTEIN TRANSLOCASE PROTEIN TATA, CHLOROPLASTIC"/>
    <property type="match status" value="1"/>
</dbReference>
<comment type="similarity">
    <text evidence="9">Belongs to the TatB family.</text>
</comment>
<evidence type="ECO:0000256" key="10">
    <source>
        <dbReference type="SAM" id="MobiDB-lite"/>
    </source>
</evidence>
<evidence type="ECO:0000313" key="15">
    <source>
        <dbReference type="Proteomes" id="UP000501325"/>
    </source>
</evidence>
<dbReference type="GO" id="GO:0008320">
    <property type="term" value="F:protein transmembrane transporter activity"/>
    <property type="evidence" value="ECO:0007669"/>
    <property type="project" value="UniProtKB-UniRule"/>
</dbReference>
<dbReference type="Pfam" id="PF02416">
    <property type="entry name" value="TatA_B_E"/>
    <property type="match status" value="1"/>
</dbReference>
<evidence type="ECO:0000256" key="3">
    <source>
        <dbReference type="ARBA" id="ARBA00022475"/>
    </source>
</evidence>
<accession>A0A6G7EKQ0</accession>
<keyword evidence="7 9" id="KW-0811">Translocation</keyword>
<dbReference type="GO" id="GO:0043953">
    <property type="term" value="P:protein transport by the Tat complex"/>
    <property type="evidence" value="ECO:0007669"/>
    <property type="project" value="UniProtKB-UniRule"/>
</dbReference>
<feature type="compositionally biased region" description="Basic residues" evidence="10">
    <location>
        <begin position="188"/>
        <end position="197"/>
    </location>
</feature>
<dbReference type="KEGG" id="bmed:GYM46_15395"/>
<dbReference type="PANTHER" id="PTHR33162">
    <property type="entry name" value="SEC-INDEPENDENT PROTEIN TRANSLOCASE PROTEIN TATA, CHLOROPLASTIC"/>
    <property type="match status" value="1"/>
</dbReference>
<sequence>MGGLGPGIGGFELVVIGLVALLVVGPKDLPVLMRRVGQMVAKARAMANEFRSSFDEMARQSELDDLRKEVEALRSGQGAMYPLGADADAAFKDINAGLTGPGAPAALPAPTAEAPIMTPAADEWPDAPPLVEPTPTIESKTKRATAKTAAKSAGSATAETKPKPRPKAKPKAASTATIPATKTPAKPRTPRKKAVEL</sequence>
<dbReference type="Gene3D" id="1.20.5.3310">
    <property type="match status" value="1"/>
</dbReference>
<evidence type="ECO:0000256" key="7">
    <source>
        <dbReference type="ARBA" id="ARBA00023010"/>
    </source>
</evidence>
<evidence type="ECO:0000256" key="11">
    <source>
        <dbReference type="SAM" id="Phobius"/>
    </source>
</evidence>
<evidence type="ECO:0000256" key="8">
    <source>
        <dbReference type="ARBA" id="ARBA00023136"/>
    </source>
</evidence>
<dbReference type="Proteomes" id="UP000501325">
    <property type="component" value="Chromosome"/>
</dbReference>
<keyword evidence="14" id="KW-1185">Reference proteome</keyword>
<dbReference type="RefSeq" id="WP_040349571.1">
    <property type="nucleotide sequence ID" value="NZ_CP048751.1"/>
</dbReference>